<dbReference type="AlphaFoldDB" id="A0A833QUV8"/>
<evidence type="ECO:0000256" key="2">
    <source>
        <dbReference type="ARBA" id="ARBA00022692"/>
    </source>
</evidence>
<dbReference type="PANTHER" id="PTHR31769">
    <property type="entry name" value="OS07G0462200 PROTEIN-RELATED"/>
    <property type="match status" value="1"/>
</dbReference>
<dbReference type="GO" id="GO:0012505">
    <property type="term" value="C:endomembrane system"/>
    <property type="evidence" value="ECO:0007669"/>
    <property type="project" value="UniProtKB-SubCell"/>
</dbReference>
<evidence type="ECO:0000256" key="4">
    <source>
        <dbReference type="ARBA" id="ARBA00022989"/>
    </source>
</evidence>
<evidence type="ECO:0000256" key="3">
    <source>
        <dbReference type="ARBA" id="ARBA00022729"/>
    </source>
</evidence>
<evidence type="ECO:0000256" key="6">
    <source>
        <dbReference type="ARBA" id="ARBA00029467"/>
    </source>
</evidence>
<sequence>METRVKVVCAIVAFLGVLSAALAVAGEATKVTVPLSLSLSLSLCGRVCGFFNHKDLKVPCFTKIDFVIKAKLKDVVITNSGQCIYPRSPALALGFVAALSLLVAQIIINAVAGCLCCKTRPPSSNSRWSIAILCFILSWVTFVMAFLLLLGAAALNDRRYDENISYGNYCLVVKPGVFISAGILSLTTVTLGLVYYITIESSKVMWAPQANPGIAMGVPQVPPQSTEPVFVHEDTYNRRQLV</sequence>
<keyword evidence="2 7" id="KW-0812">Transmembrane</keyword>
<comment type="subcellular location">
    <subcellularLocation>
        <location evidence="1">Endomembrane system</location>
        <topology evidence="1">Multi-pass membrane protein</topology>
    </subcellularLocation>
</comment>
<accession>A0A833QUV8</accession>
<reference evidence="9" key="1">
    <citation type="submission" date="2020-01" db="EMBL/GenBank/DDBJ databases">
        <title>Genome sequence of Kobresia littledalei, the first chromosome-level genome in the family Cyperaceae.</title>
        <authorList>
            <person name="Qu G."/>
        </authorList>
    </citation>
    <scope>NUCLEOTIDE SEQUENCE</scope>
    <source>
        <strain evidence="9">C.B.Clarke</strain>
        <tissue evidence="9">Leaf</tissue>
    </source>
</reference>
<dbReference type="InterPro" id="IPR009606">
    <property type="entry name" value="DEAL/Modifying_wall_lignin1/2"/>
</dbReference>
<evidence type="ECO:0000256" key="8">
    <source>
        <dbReference type="SAM" id="SignalP"/>
    </source>
</evidence>
<dbReference type="OrthoDB" id="655175at2759"/>
<evidence type="ECO:0000313" key="10">
    <source>
        <dbReference type="Proteomes" id="UP000623129"/>
    </source>
</evidence>
<feature type="signal peptide" evidence="8">
    <location>
        <begin position="1"/>
        <end position="23"/>
    </location>
</feature>
<keyword evidence="10" id="KW-1185">Reference proteome</keyword>
<dbReference type="InterPro" id="IPR052222">
    <property type="entry name" value="DESIGUAL"/>
</dbReference>
<feature type="chain" id="PRO_5032709304" evidence="8">
    <location>
        <begin position="24"/>
        <end position="242"/>
    </location>
</feature>
<comment type="caution">
    <text evidence="9">The sequence shown here is derived from an EMBL/GenBank/DDBJ whole genome shotgun (WGS) entry which is preliminary data.</text>
</comment>
<feature type="transmembrane region" description="Helical" evidence="7">
    <location>
        <begin position="128"/>
        <end position="155"/>
    </location>
</feature>
<keyword evidence="4 7" id="KW-1133">Transmembrane helix</keyword>
<keyword evidence="5 7" id="KW-0472">Membrane</keyword>
<evidence type="ECO:0000256" key="7">
    <source>
        <dbReference type="SAM" id="Phobius"/>
    </source>
</evidence>
<dbReference type="EMBL" id="SWLB01000016">
    <property type="protein sequence ID" value="KAF3328291.1"/>
    <property type="molecule type" value="Genomic_DNA"/>
</dbReference>
<evidence type="ECO:0000313" key="9">
    <source>
        <dbReference type="EMBL" id="KAF3328291.1"/>
    </source>
</evidence>
<feature type="transmembrane region" description="Helical" evidence="7">
    <location>
        <begin position="175"/>
        <end position="197"/>
    </location>
</feature>
<proteinExistence type="inferred from homology"/>
<evidence type="ECO:0000256" key="1">
    <source>
        <dbReference type="ARBA" id="ARBA00004127"/>
    </source>
</evidence>
<dbReference type="Pfam" id="PF06749">
    <property type="entry name" value="DUF1218"/>
    <property type="match status" value="1"/>
</dbReference>
<gene>
    <name evidence="9" type="ORF">FCM35_KLT06897</name>
</gene>
<organism evidence="9 10">
    <name type="scientific">Carex littledalei</name>
    <dbReference type="NCBI Taxonomy" id="544730"/>
    <lineage>
        <taxon>Eukaryota</taxon>
        <taxon>Viridiplantae</taxon>
        <taxon>Streptophyta</taxon>
        <taxon>Embryophyta</taxon>
        <taxon>Tracheophyta</taxon>
        <taxon>Spermatophyta</taxon>
        <taxon>Magnoliopsida</taxon>
        <taxon>Liliopsida</taxon>
        <taxon>Poales</taxon>
        <taxon>Cyperaceae</taxon>
        <taxon>Cyperoideae</taxon>
        <taxon>Cariceae</taxon>
        <taxon>Carex</taxon>
        <taxon>Carex subgen. Euthyceras</taxon>
    </lineage>
</organism>
<evidence type="ECO:0000256" key="5">
    <source>
        <dbReference type="ARBA" id="ARBA00023136"/>
    </source>
</evidence>
<feature type="transmembrane region" description="Helical" evidence="7">
    <location>
        <begin position="90"/>
        <end position="116"/>
    </location>
</feature>
<protein>
    <submittedName>
        <fullName evidence="9">Uncharacterized protein</fullName>
    </submittedName>
</protein>
<keyword evidence="3 8" id="KW-0732">Signal</keyword>
<name>A0A833QUV8_9POAL</name>
<comment type="similarity">
    <text evidence="6">Belongs to the DESIGUAL family.</text>
</comment>
<dbReference type="Proteomes" id="UP000623129">
    <property type="component" value="Unassembled WGS sequence"/>
</dbReference>